<proteinExistence type="predicted"/>
<accession>A0ABM7HVJ9</accession>
<gene>
    <name evidence="1" type="ORF">MMAGJ_39060</name>
</gene>
<dbReference type="EMBL" id="AP022567">
    <property type="protein sequence ID" value="BBX34624.1"/>
    <property type="molecule type" value="Genomic_DNA"/>
</dbReference>
<dbReference type="Proteomes" id="UP000465622">
    <property type="component" value="Chromosome"/>
</dbReference>
<evidence type="ECO:0000313" key="1">
    <source>
        <dbReference type="EMBL" id="BBX34624.1"/>
    </source>
</evidence>
<name>A0ABM7HVJ9_MYCME</name>
<keyword evidence="2" id="KW-1185">Reference proteome</keyword>
<reference evidence="1 2" key="1">
    <citation type="journal article" date="2019" name="Emerg. Microbes Infect.">
        <title>Comprehensive subspecies identification of 175 nontuberculous mycobacteria species based on 7547 genomic profiles.</title>
        <authorList>
            <person name="Matsumoto Y."/>
            <person name="Kinjo T."/>
            <person name="Motooka D."/>
            <person name="Nabeya D."/>
            <person name="Jung N."/>
            <person name="Uechi K."/>
            <person name="Horii T."/>
            <person name="Iida T."/>
            <person name="Fujita J."/>
            <person name="Nakamura S."/>
        </authorList>
    </citation>
    <scope>NUCLEOTIDE SEQUENCE [LARGE SCALE GENOMIC DNA]</scope>
    <source>
        <strain evidence="1 2">JCM 12375</strain>
    </source>
</reference>
<sequence>MHDRDPRGEEKCGARPTFAVNRAAYLEGDLPHHLVDWPHRHRATRHANTVFTLLNLHLTSINLHLLRRGGVEDHRGMPYGHAGSIEKGFVSLDAAKMVGAVMHSLEVEPESDAAVPRRGRFRLSASGGRRRGR</sequence>
<protein>
    <submittedName>
        <fullName evidence="1">Uncharacterized protein</fullName>
    </submittedName>
</protein>
<organism evidence="1 2">
    <name type="scientific">Mycolicibacterium mageritense</name>
    <name type="common">Mycobacterium mageritense</name>
    <dbReference type="NCBI Taxonomy" id="53462"/>
    <lineage>
        <taxon>Bacteria</taxon>
        <taxon>Bacillati</taxon>
        <taxon>Actinomycetota</taxon>
        <taxon>Actinomycetes</taxon>
        <taxon>Mycobacteriales</taxon>
        <taxon>Mycobacteriaceae</taxon>
        <taxon>Mycolicibacterium</taxon>
    </lineage>
</organism>
<evidence type="ECO:0000313" key="2">
    <source>
        <dbReference type="Proteomes" id="UP000465622"/>
    </source>
</evidence>